<accession>A0A9X2D6I6</accession>
<feature type="region of interest" description="Disordered" evidence="1">
    <location>
        <begin position="1173"/>
        <end position="1197"/>
    </location>
</feature>
<keyword evidence="4" id="KW-1185">Reference proteome</keyword>
<dbReference type="InterPro" id="IPR038765">
    <property type="entry name" value="Papain-like_cys_pep_sf"/>
</dbReference>
<dbReference type="InterPro" id="IPR018667">
    <property type="entry name" value="DUF2126"/>
</dbReference>
<sequence>MSIKVALEHRTTYDFDRPINVGPHVVRLRPAPHTRTPIDSYTLKVEPAGHFINWQQDAFGNWLARLVFPEKVKTLDITVGLVADMITINPFDFFVEEYAETFPFTYAEELRADLAPYMRDVEDAGEVDAWREKLDLPMDVRTVDFLANLNAAVQAEIGYSVRMEPGVQTPDHTLESKIGSCRDSAWMLVSLLRQYGLAARFVSGYLVQLSADQESLDGPSGPEADFTDLHAWTEVFVPGAGWIGLDPTSALFAGEGHIPLSATPHPSSSAPIEGATDKTEVEFSFSNTVTRVHEDPRVTKPYTDEAWSRVDAVAQGVDARLEAGDVRLTMGGEPTFVALDDQTSDEWNTDADGPHKRALARELAERLRAVYADGGVVHRGQGKWYPGEPLPRWNIALQWRSDGVPLWSDPALLAEPWDDDQAYEDAHERAEKLAYRVTRSLGLPAEQLRPAYEDPFLSLAESVARPHGEKPELDLLDPAHVAALEAEAALDEAGPVDVGPVVADKPKNLEPHGVEADPVRDSDGEPGAETLRDPSDPTDPRAGTQAPSPEAEHGEAEPVSMVDRMDAAGLELIQRLDEAVTEPTGWVLPLTTGEEWTSPQWRLRRGRLVLSPGTSAVGLRLPLDSISWVDPDPDDQPSYLEAGEPLEPSVPKVDICAPDGAPTTAVAFEARDGHVHVFLPPTARLEDYTDLLKIIEVAARRLEQPVVLEGYGPPPDARLTSLTVTPDPGVIEVNVQPTRSWTDLRDLTETLYDQARRSRLTTEKFDLDGLHTGTGGGNHITLGGHQPVDSPMLRRPDLLVSLLRYWQRHPSLSYLFSGRFIGPTSQAPRFDEARPEAVYEMEIAFAEIARITDSLAWQGLEPRPWLVDRALRHLLVDLTGNTHRAEFCIDKMYSPDSSRGRLGLLELRGFEMPPHPQMALVQALLVRSLVAMFWERPNHDPLVRWGTGLHERFLLPQGTIADIAEVAADLRGAGIAFEESWLDPFTEFRFPRIGVVRVPTTPGMRPEQGGTGHVPGAVELELRQAIEPWMVLGEEATAGGTSRYVDSSVERMQVTVRDFDPGRQMVTVNGVPVPLAPTGRPGEYYAGVRYRAWQPWSALHPSIGVHAPLHVDVVDTVNQVSLGGATYHVSHPGGRSYDVPPVNANEAESRRLTRFEPRGHTPGLLDVAGMRETGRRAASAETPHTLDLRRAPGPLRT</sequence>
<name>A0A9X2D6I6_9ACTN</name>
<dbReference type="Proteomes" id="UP001139485">
    <property type="component" value="Unassembled WGS sequence"/>
</dbReference>
<evidence type="ECO:0000259" key="2">
    <source>
        <dbReference type="SMART" id="SM00460"/>
    </source>
</evidence>
<feature type="region of interest" description="Disordered" evidence="1">
    <location>
        <begin position="495"/>
        <end position="558"/>
    </location>
</feature>
<dbReference type="Gene3D" id="3.10.620.30">
    <property type="match status" value="1"/>
</dbReference>
<organism evidence="3 4">
    <name type="scientific">Nocardioides bruguierae</name>
    <dbReference type="NCBI Taxonomy" id="2945102"/>
    <lineage>
        <taxon>Bacteria</taxon>
        <taxon>Bacillati</taxon>
        <taxon>Actinomycetota</taxon>
        <taxon>Actinomycetes</taxon>
        <taxon>Propionibacteriales</taxon>
        <taxon>Nocardioidaceae</taxon>
        <taxon>Nocardioides</taxon>
    </lineage>
</organism>
<dbReference type="Pfam" id="PF09899">
    <property type="entry name" value="DUF2126"/>
    <property type="match status" value="3"/>
</dbReference>
<protein>
    <submittedName>
        <fullName evidence="3">Transglutaminase family protein</fullName>
    </submittedName>
</protein>
<dbReference type="AlphaFoldDB" id="A0A9X2D6I6"/>
<evidence type="ECO:0000256" key="1">
    <source>
        <dbReference type="SAM" id="MobiDB-lite"/>
    </source>
</evidence>
<dbReference type="Pfam" id="PF01841">
    <property type="entry name" value="Transglut_core"/>
    <property type="match status" value="1"/>
</dbReference>
<dbReference type="SMART" id="SM00460">
    <property type="entry name" value="TGc"/>
    <property type="match status" value="1"/>
</dbReference>
<dbReference type="InterPro" id="IPR013589">
    <property type="entry name" value="Bac_transglu_N"/>
</dbReference>
<dbReference type="PANTHER" id="PTHR33490:SF1">
    <property type="entry name" value="SLL1233 PROTEIN"/>
    <property type="match status" value="1"/>
</dbReference>
<dbReference type="RefSeq" id="WP_250826958.1">
    <property type="nucleotide sequence ID" value="NZ_JAMOIL010000009.1"/>
</dbReference>
<feature type="compositionally biased region" description="Basic and acidic residues" evidence="1">
    <location>
        <begin position="530"/>
        <end position="539"/>
    </location>
</feature>
<feature type="domain" description="Transglutaminase-like" evidence="2">
    <location>
        <begin position="173"/>
        <end position="249"/>
    </location>
</feature>
<dbReference type="SUPFAM" id="SSF54001">
    <property type="entry name" value="Cysteine proteinases"/>
    <property type="match status" value="1"/>
</dbReference>
<dbReference type="InterPro" id="IPR002931">
    <property type="entry name" value="Transglutaminase-like"/>
</dbReference>
<dbReference type="EMBL" id="JAMOIL010000009">
    <property type="protein sequence ID" value="MCM0620293.1"/>
    <property type="molecule type" value="Genomic_DNA"/>
</dbReference>
<dbReference type="PANTHER" id="PTHR33490">
    <property type="entry name" value="BLR5614 PROTEIN-RELATED"/>
    <property type="match status" value="1"/>
</dbReference>
<proteinExistence type="predicted"/>
<gene>
    <name evidence="3" type="ORF">M8330_08285</name>
</gene>
<evidence type="ECO:0000313" key="4">
    <source>
        <dbReference type="Proteomes" id="UP001139485"/>
    </source>
</evidence>
<feature type="compositionally biased region" description="Basic and acidic residues" evidence="1">
    <location>
        <begin position="504"/>
        <end position="523"/>
    </location>
</feature>
<dbReference type="Pfam" id="PF08379">
    <property type="entry name" value="Bact_transglu_N"/>
    <property type="match status" value="1"/>
</dbReference>
<comment type="caution">
    <text evidence="3">The sequence shown here is derived from an EMBL/GenBank/DDBJ whole genome shotgun (WGS) entry which is preliminary data.</text>
</comment>
<reference evidence="3" key="1">
    <citation type="submission" date="2022-05" db="EMBL/GenBank/DDBJ databases">
        <authorList>
            <person name="Tuo L."/>
        </authorList>
    </citation>
    <scope>NUCLEOTIDE SEQUENCE</scope>
    <source>
        <strain evidence="3">BSK12Z-4</strain>
    </source>
</reference>
<evidence type="ECO:0000313" key="3">
    <source>
        <dbReference type="EMBL" id="MCM0620293.1"/>
    </source>
</evidence>